<dbReference type="AlphaFoldDB" id="W0EZH7"/>
<evidence type="ECO:0000256" key="1">
    <source>
        <dbReference type="ARBA" id="ARBA00012726"/>
    </source>
</evidence>
<evidence type="ECO:0000256" key="4">
    <source>
        <dbReference type="ARBA" id="ARBA00022741"/>
    </source>
</evidence>
<feature type="active site" description="GMP-histidine intermediate" evidence="9">
    <location>
        <position position="395"/>
    </location>
</feature>
<evidence type="ECO:0000313" key="12">
    <source>
        <dbReference type="EMBL" id="AHF16185.1"/>
    </source>
</evidence>
<comment type="catalytic activity">
    <reaction evidence="8">
        <text>a 3'-end 3'-phospho-ribonucleotide-RNA + a 5'-end dephospho-ribonucleoside-RNA + GTP = a ribonucleotidyl-ribonucleotide-RNA + GMP + diphosphate</text>
        <dbReference type="Rhea" id="RHEA:68076"/>
        <dbReference type="Rhea" id="RHEA-COMP:10463"/>
        <dbReference type="Rhea" id="RHEA-COMP:13936"/>
        <dbReference type="Rhea" id="RHEA-COMP:17355"/>
        <dbReference type="ChEBI" id="CHEBI:33019"/>
        <dbReference type="ChEBI" id="CHEBI:37565"/>
        <dbReference type="ChEBI" id="CHEBI:58115"/>
        <dbReference type="ChEBI" id="CHEBI:83062"/>
        <dbReference type="ChEBI" id="CHEBI:138284"/>
        <dbReference type="ChEBI" id="CHEBI:173118"/>
        <dbReference type="EC" id="6.5.1.8"/>
    </reaction>
</comment>
<dbReference type="InterPro" id="IPR052915">
    <property type="entry name" value="RtcB-like"/>
</dbReference>
<sequence>MSKLNLTGKELRAIGYPEGPVISVAMNIMRKAYKYESKADALNRLKQILETPENFVTDEVLGNIAQQLLPKPRDIEGAEISLNQTGISFNVFGQEHIEEGAMHQMYQAAKLPVAVAGALMPDAHSGYGLPIGGVLATDNAVIPYGVGVDIGCRMCLSIFDLNPKDLLDREAFFARELGEATLFGSGAQFDNAANDEVMDNPLFYEMPLLKNLHGRAWKQLGTSGSGNHFAEFGVVNITEKDEVAGVEAGTYIGFLTHSGSRALGAHIANHYTRLAISKRRLPQEAKNLAWLGLDEQEGMEYWLAMNLAGDYASACHHVIHNKIAKQLGREPVKIVENHHNFAWKEILDGKEVIVHRKGATPAGKEVLGIIPGSMTADGFIVKGKGEVAAVNSASHGAGRRMSRSRAIQSVTDKEFRDELKKFGVKLLGGGLDESPFAYKDIHTVMQSQKALVDIIGTFTPKIVKMDGASHRSWKKKNVE</sequence>
<keyword evidence="5" id="KW-0692">RNA repair</keyword>
<feature type="binding site" evidence="11">
    <location>
        <position position="257"/>
    </location>
    <ligand>
        <name>Mn(2+)</name>
        <dbReference type="ChEBI" id="CHEBI:29035"/>
        <label>2</label>
    </ligand>
</feature>
<dbReference type="Gene3D" id="3.90.1860.10">
    <property type="entry name" value="tRNA-splicing ligase RtcB"/>
    <property type="match status" value="1"/>
</dbReference>
<feature type="binding site" evidence="11">
    <location>
        <position position="339"/>
    </location>
    <ligand>
        <name>Mn(2+)</name>
        <dbReference type="ChEBI" id="CHEBI:29035"/>
        <label>2</label>
    </ligand>
</feature>
<keyword evidence="6 10" id="KW-0342">GTP-binding</keyword>
<dbReference type="GO" id="GO:0042245">
    <property type="term" value="P:RNA repair"/>
    <property type="evidence" value="ECO:0007669"/>
    <property type="project" value="UniProtKB-KW"/>
</dbReference>
<feature type="binding site" evidence="10">
    <location>
        <begin position="227"/>
        <end position="231"/>
    </location>
    <ligand>
        <name>GMP</name>
        <dbReference type="ChEBI" id="CHEBI:58115"/>
    </ligand>
</feature>
<dbReference type="EMBL" id="CP007035">
    <property type="protein sequence ID" value="AHF16185.1"/>
    <property type="molecule type" value="Genomic_DNA"/>
</dbReference>
<dbReference type="InterPro" id="IPR001233">
    <property type="entry name" value="RtcB"/>
</dbReference>
<evidence type="ECO:0000256" key="11">
    <source>
        <dbReference type="PIRSR" id="PIRSR601233-3"/>
    </source>
</evidence>
<accession>W0EZH7</accession>
<name>W0EZH7_9BACT</name>
<dbReference type="GO" id="GO:0003909">
    <property type="term" value="F:DNA ligase activity"/>
    <property type="evidence" value="ECO:0007669"/>
    <property type="project" value="TreeGrafter"/>
</dbReference>
<keyword evidence="3 11" id="KW-0479">Metal-binding</keyword>
<evidence type="ECO:0000256" key="10">
    <source>
        <dbReference type="PIRSR" id="PIRSR601233-2"/>
    </source>
</evidence>
<evidence type="ECO:0000256" key="3">
    <source>
        <dbReference type="ARBA" id="ARBA00022723"/>
    </source>
</evidence>
<dbReference type="Proteomes" id="UP000003586">
    <property type="component" value="Chromosome"/>
</dbReference>
<dbReference type="OrthoDB" id="9802323at2"/>
<keyword evidence="7 11" id="KW-0464">Manganese</keyword>
<dbReference type="Pfam" id="PF01139">
    <property type="entry name" value="RtcB"/>
    <property type="match status" value="2"/>
</dbReference>
<proteinExistence type="predicted"/>
<comment type="cofactor">
    <cofactor evidence="11">
        <name>Mn(2+)</name>
        <dbReference type="ChEBI" id="CHEBI:29035"/>
    </cofactor>
    <text evidence="11">Binds 2 manganese ions per subunit.</text>
</comment>
<feature type="binding site" evidence="11">
    <location>
        <position position="228"/>
    </location>
    <ligand>
        <name>Mn(2+)</name>
        <dbReference type="ChEBI" id="CHEBI:29035"/>
        <label>1</label>
    </ligand>
</feature>
<reference evidence="12 13" key="1">
    <citation type="submission" date="2013-12" db="EMBL/GenBank/DDBJ databases">
        <authorList>
            <consortium name="DOE Joint Genome Institute"/>
            <person name="Eisen J."/>
            <person name="Huntemann M."/>
            <person name="Han J."/>
            <person name="Chen A."/>
            <person name="Kyrpides N."/>
            <person name="Mavromatis K."/>
            <person name="Markowitz V."/>
            <person name="Palaniappan K."/>
            <person name="Ivanova N."/>
            <person name="Schaumberg A."/>
            <person name="Pati A."/>
            <person name="Liolios K."/>
            <person name="Nordberg H.P."/>
            <person name="Cantor M.N."/>
            <person name="Hua S.X."/>
            <person name="Woyke T."/>
        </authorList>
    </citation>
    <scope>NUCLEOTIDE SEQUENCE [LARGE SCALE GENOMIC DNA]</scope>
    <source>
        <strain evidence="13">DSM 19437</strain>
    </source>
</reference>
<feature type="binding site" evidence="11">
    <location>
        <position position="149"/>
    </location>
    <ligand>
        <name>Mn(2+)</name>
        <dbReference type="ChEBI" id="CHEBI:29035"/>
        <label>1</label>
    </ligand>
</feature>
<evidence type="ECO:0000256" key="8">
    <source>
        <dbReference type="ARBA" id="ARBA00047746"/>
    </source>
</evidence>
<dbReference type="GO" id="GO:0006396">
    <property type="term" value="P:RNA processing"/>
    <property type="evidence" value="ECO:0007669"/>
    <property type="project" value="InterPro"/>
</dbReference>
<dbReference type="InterPro" id="IPR036025">
    <property type="entry name" value="RtcB-like_sf"/>
</dbReference>
<evidence type="ECO:0000256" key="6">
    <source>
        <dbReference type="ARBA" id="ARBA00023134"/>
    </source>
</evidence>
<feature type="binding site" evidence="10">
    <location>
        <begin position="371"/>
        <end position="374"/>
    </location>
    <ligand>
        <name>GMP</name>
        <dbReference type="ChEBI" id="CHEBI:58115"/>
    </ligand>
</feature>
<dbReference type="GO" id="GO:0170057">
    <property type="term" value="F:RNA ligase (GTP) activity"/>
    <property type="evidence" value="ECO:0007669"/>
    <property type="project" value="UniProtKB-EC"/>
</dbReference>
<dbReference type="SUPFAM" id="SSF103365">
    <property type="entry name" value="Hypothetical protein PH1602"/>
    <property type="match status" value="1"/>
</dbReference>
<dbReference type="PANTHER" id="PTHR43749">
    <property type="entry name" value="RNA-SPLICING LIGASE RTCB"/>
    <property type="match status" value="1"/>
</dbReference>
<keyword evidence="4 10" id="KW-0547">Nucleotide-binding</keyword>
<feature type="binding site" evidence="10">
    <location>
        <begin position="339"/>
        <end position="340"/>
    </location>
    <ligand>
        <name>GMP</name>
        <dbReference type="ChEBI" id="CHEBI:58115"/>
    </ligand>
</feature>
<dbReference type="EC" id="6.5.1.8" evidence="1"/>
<evidence type="ECO:0000256" key="2">
    <source>
        <dbReference type="ARBA" id="ARBA00022598"/>
    </source>
</evidence>
<keyword evidence="13" id="KW-1185">Reference proteome</keyword>
<dbReference type="HOGENOM" id="CLU_022279_1_0_10"/>
<dbReference type="GO" id="GO:0030145">
    <property type="term" value="F:manganese ion binding"/>
    <property type="evidence" value="ECO:0007669"/>
    <property type="project" value="TreeGrafter"/>
</dbReference>
<evidence type="ECO:0000256" key="5">
    <source>
        <dbReference type="ARBA" id="ARBA00022800"/>
    </source>
</evidence>
<feature type="binding site" evidence="10">
    <location>
        <begin position="395"/>
        <end position="398"/>
    </location>
    <ligand>
        <name>GMP</name>
        <dbReference type="ChEBI" id="CHEBI:58115"/>
    </ligand>
</feature>
<evidence type="ECO:0000256" key="9">
    <source>
        <dbReference type="PIRSR" id="PIRSR601233-1"/>
    </source>
</evidence>
<keyword evidence="2" id="KW-0436">Ligase</keyword>
<dbReference type="PANTHER" id="PTHR43749:SF2">
    <property type="entry name" value="RNA-SPLICING LIGASE RTCB"/>
    <property type="match status" value="1"/>
</dbReference>
<organism evidence="12 13">
    <name type="scientific">Niabella soli DSM 19437</name>
    <dbReference type="NCBI Taxonomy" id="929713"/>
    <lineage>
        <taxon>Bacteria</taxon>
        <taxon>Pseudomonadati</taxon>
        <taxon>Bacteroidota</taxon>
        <taxon>Chitinophagia</taxon>
        <taxon>Chitinophagales</taxon>
        <taxon>Chitinophagaceae</taxon>
        <taxon>Niabella</taxon>
    </lineage>
</organism>
<dbReference type="eggNOG" id="COG1690">
    <property type="taxonomic scope" value="Bacteria"/>
</dbReference>
<dbReference type="GO" id="GO:0006281">
    <property type="term" value="P:DNA repair"/>
    <property type="evidence" value="ECO:0007669"/>
    <property type="project" value="TreeGrafter"/>
</dbReference>
<dbReference type="STRING" id="929713.NIASO_15555"/>
<evidence type="ECO:0000256" key="7">
    <source>
        <dbReference type="ARBA" id="ARBA00023211"/>
    </source>
</evidence>
<evidence type="ECO:0000313" key="13">
    <source>
        <dbReference type="Proteomes" id="UP000003586"/>
    </source>
</evidence>
<dbReference type="RefSeq" id="WP_008586967.1">
    <property type="nucleotide sequence ID" value="NZ_CP007035.1"/>
</dbReference>
<protein>
    <recommendedName>
        <fullName evidence="1">3'-phosphate/5'-hydroxy nucleic acid ligase</fullName>
        <ecNumber evidence="1">6.5.1.8</ecNumber>
    </recommendedName>
</protein>
<dbReference type="GO" id="GO:0005525">
    <property type="term" value="F:GTP binding"/>
    <property type="evidence" value="ECO:0007669"/>
    <property type="project" value="UniProtKB-KW"/>
</dbReference>
<dbReference type="KEGG" id="nso:NIASO_15555"/>
<gene>
    <name evidence="12" type="ORF">NIASO_15555</name>
</gene>